<dbReference type="AlphaFoldDB" id="A0A2Z5ZGN8"/>
<evidence type="ECO:0000313" key="1">
    <source>
        <dbReference type="EMBL" id="BBC79723.1"/>
    </source>
</evidence>
<proteinExistence type="predicted"/>
<organism evidence="1 2">
    <name type="scientific">Acetobacter orientalis</name>
    <dbReference type="NCBI Taxonomy" id="146474"/>
    <lineage>
        <taxon>Bacteria</taxon>
        <taxon>Pseudomonadati</taxon>
        <taxon>Pseudomonadota</taxon>
        <taxon>Alphaproteobacteria</taxon>
        <taxon>Acetobacterales</taxon>
        <taxon>Acetobacteraceae</taxon>
        <taxon>Acetobacter</taxon>
    </lineage>
</organism>
<gene>
    <name evidence="1" type="ORF">AcetOrient_orf02064</name>
</gene>
<evidence type="ECO:0000313" key="2">
    <source>
        <dbReference type="Proteomes" id="UP000270034"/>
    </source>
</evidence>
<dbReference type="KEGG" id="aot:AcetOri_orf02064"/>
<name>A0A2Z5ZGN8_9PROT</name>
<protein>
    <submittedName>
        <fullName evidence="1">Uncharacterized protein</fullName>
    </submittedName>
</protein>
<dbReference type="Proteomes" id="UP000270034">
    <property type="component" value="Chromosome"/>
</dbReference>
<sequence length="49" mass="5585">MPNLHMQAPNICQTKKQTKLALFLSHGTKKAAPMQEPLFYKRESQSLKA</sequence>
<accession>A0A2Z5ZGN8</accession>
<dbReference type="EMBL" id="AP018515">
    <property type="protein sequence ID" value="BBC79723.1"/>
    <property type="molecule type" value="Genomic_DNA"/>
</dbReference>
<reference evidence="1 2" key="1">
    <citation type="submission" date="2018-02" db="EMBL/GenBank/DDBJ databases">
        <title>Acetobacter orientalis genome.</title>
        <authorList>
            <person name="Nakashima N."/>
            <person name="Tamura T."/>
        </authorList>
    </citation>
    <scope>NUCLEOTIDE SEQUENCE [LARGE SCALE GENOMIC DNA]</scope>
    <source>
        <strain evidence="1 2">FAN1</strain>
    </source>
</reference>